<keyword evidence="4" id="KW-1185">Reference proteome</keyword>
<dbReference type="InterPro" id="IPR036866">
    <property type="entry name" value="RibonucZ/Hydroxyglut_hydro"/>
</dbReference>
<name>F6FX18_ISOV2</name>
<feature type="compositionally biased region" description="Basic residues" evidence="1">
    <location>
        <begin position="22"/>
        <end position="36"/>
    </location>
</feature>
<dbReference type="KEGG" id="iva:Isova_1873"/>
<dbReference type="SUPFAM" id="SSF56281">
    <property type="entry name" value="Metallo-hydrolase/oxidoreductase"/>
    <property type="match status" value="1"/>
</dbReference>
<evidence type="ECO:0000313" key="3">
    <source>
        <dbReference type="EMBL" id="AEG44618.1"/>
    </source>
</evidence>
<dbReference type="Pfam" id="PF00753">
    <property type="entry name" value="Lactamase_B"/>
    <property type="match status" value="1"/>
</dbReference>
<proteinExistence type="predicted"/>
<dbReference type="HOGENOM" id="CLU_1407111_0_0_11"/>
<feature type="region of interest" description="Disordered" evidence="1">
    <location>
        <begin position="1"/>
        <end position="36"/>
    </location>
</feature>
<feature type="region of interest" description="Disordered" evidence="1">
    <location>
        <begin position="119"/>
        <end position="193"/>
    </location>
</feature>
<accession>F6FX18</accession>
<dbReference type="STRING" id="743718.Isova_1873"/>
<dbReference type="Proteomes" id="UP000009236">
    <property type="component" value="Chromosome"/>
</dbReference>
<feature type="domain" description="Metallo-beta-lactamase" evidence="2">
    <location>
        <begin position="30"/>
        <end position="158"/>
    </location>
</feature>
<gene>
    <name evidence="3" type="ordered locus">Isova_1873</name>
</gene>
<organism evidence="4">
    <name type="scientific">Isoptericola variabilis (strain 225)</name>
    <dbReference type="NCBI Taxonomy" id="743718"/>
    <lineage>
        <taxon>Bacteria</taxon>
        <taxon>Bacillati</taxon>
        <taxon>Actinomycetota</taxon>
        <taxon>Actinomycetes</taxon>
        <taxon>Micrococcales</taxon>
        <taxon>Promicromonosporaceae</taxon>
        <taxon>Isoptericola</taxon>
    </lineage>
</organism>
<evidence type="ECO:0000259" key="2">
    <source>
        <dbReference type="Pfam" id="PF00753"/>
    </source>
</evidence>
<dbReference type="AlphaFoldDB" id="F6FX18"/>
<dbReference type="eggNOG" id="COG0491">
    <property type="taxonomic scope" value="Bacteria"/>
</dbReference>
<evidence type="ECO:0000256" key="1">
    <source>
        <dbReference type="SAM" id="MobiDB-lite"/>
    </source>
</evidence>
<protein>
    <recommendedName>
        <fullName evidence="2">Metallo-beta-lactamase domain-containing protein</fullName>
    </recommendedName>
</protein>
<sequence length="193" mass="20575">MPTVIAPSVERPGRWSGAGGGRGRRPPRRARARLGHRPSDVAGVVLTHAHFDHTGCAARLQDRLGVPIWLHAADEHLAAHPYSYAHENPRSVYPLRHPRAVPILAAMARAGALHVPGVRGTRRLEPGTTLPLPGSPRVVQSPGHTAGHCALHLPDRDVEGVRPALCPPGGTDSDVDDAGARRPTQRRSPVANT</sequence>
<dbReference type="InterPro" id="IPR001279">
    <property type="entry name" value="Metallo-B-lactamas"/>
</dbReference>
<reference evidence="3 4" key="1">
    <citation type="submission" date="2011-05" db="EMBL/GenBank/DDBJ databases">
        <title>Complete sequence of Isoptericola variabilis 225.</title>
        <authorList>
            <consortium name="US DOE Joint Genome Institute"/>
            <person name="Lucas S."/>
            <person name="Han J."/>
            <person name="Lapidus A."/>
            <person name="Cheng J.-F."/>
            <person name="Goodwin L."/>
            <person name="Pitluck S."/>
            <person name="Peters L."/>
            <person name="Mikhailova N."/>
            <person name="Zeytun A."/>
            <person name="Han C."/>
            <person name="Tapia R."/>
            <person name="Land M."/>
            <person name="Hauser L."/>
            <person name="Kyrpides N."/>
            <person name="Ivanova N."/>
            <person name="Pagani I."/>
            <person name="Siebers A."/>
            <person name="Allgaier M."/>
            <person name="Thelen M."/>
            <person name="Hugenholtz P."/>
            <person name="Gladden J."/>
            <person name="Woyke T."/>
        </authorList>
    </citation>
    <scope>NUCLEOTIDE SEQUENCE [LARGE SCALE GENOMIC DNA]</scope>
    <source>
        <strain evidence="4">225</strain>
    </source>
</reference>
<dbReference type="Gene3D" id="3.60.15.10">
    <property type="entry name" value="Ribonuclease Z/Hydroxyacylglutathione hydrolase-like"/>
    <property type="match status" value="1"/>
</dbReference>
<dbReference type="EMBL" id="CP002810">
    <property type="protein sequence ID" value="AEG44618.1"/>
    <property type="molecule type" value="Genomic_DNA"/>
</dbReference>
<evidence type="ECO:0000313" key="4">
    <source>
        <dbReference type="Proteomes" id="UP000009236"/>
    </source>
</evidence>